<dbReference type="InterPro" id="IPR014729">
    <property type="entry name" value="Rossmann-like_a/b/a_fold"/>
</dbReference>
<dbReference type="GO" id="GO:0003723">
    <property type="term" value="F:RNA binding"/>
    <property type="evidence" value="ECO:0007669"/>
    <property type="project" value="UniProtKB-KW"/>
</dbReference>
<keyword evidence="14" id="KW-1185">Reference proteome</keyword>
<gene>
    <name evidence="12" type="ORF">PBRA_003314</name>
    <name evidence="13" type="ORF">PLBR_LOCUS6885</name>
</gene>
<dbReference type="HAMAP" id="MF_02006">
    <property type="entry name" value="Tyr_tRNA_synth_type1"/>
    <property type="match status" value="1"/>
</dbReference>
<name>A0A0G4J885_PLABS</name>
<comment type="similarity">
    <text evidence="10">Belongs to the class-I aminoacyl-tRNA synthetase family.</text>
</comment>
<dbReference type="InterPro" id="IPR002942">
    <property type="entry name" value="S4_RNA-bd"/>
</dbReference>
<dbReference type="Proteomes" id="UP000290189">
    <property type="component" value="Unassembled WGS sequence"/>
</dbReference>
<dbReference type="OrthoDB" id="337870at2759"/>
<organism evidence="12 14">
    <name type="scientific">Plasmodiophora brassicae</name>
    <name type="common">Clubroot disease agent</name>
    <dbReference type="NCBI Taxonomy" id="37360"/>
    <lineage>
        <taxon>Eukaryota</taxon>
        <taxon>Sar</taxon>
        <taxon>Rhizaria</taxon>
        <taxon>Endomyxa</taxon>
        <taxon>Phytomyxea</taxon>
        <taxon>Plasmodiophorida</taxon>
        <taxon>Plasmodiophoridae</taxon>
        <taxon>Plasmodiophora</taxon>
    </lineage>
</organism>
<accession>A0A0G4J885</accession>
<keyword evidence="6 10" id="KW-0030">Aminoacyl-tRNA synthetase</keyword>
<evidence type="ECO:0000256" key="10">
    <source>
        <dbReference type="RuleBase" id="RU361234"/>
    </source>
</evidence>
<dbReference type="Pfam" id="PF01479">
    <property type="entry name" value="S4"/>
    <property type="match status" value="1"/>
</dbReference>
<dbReference type="PRINTS" id="PR01040">
    <property type="entry name" value="TRNASYNTHTYR"/>
</dbReference>
<sequence>MVTMMMRWIGVHRAVGRRLRCRRSFAECRATPSPLFTDDDANPEMLGRAPPEGPCVITDLENRECLQDCANRLNLERWLKSESRCFYSGFDPTAESLHLGNMMVLMAMRRLQDAGHTPIVVIGGATALIGDPSGRDSERPFLDPDQVERNVDSIRADVARVLDCSPDVSNRAMVVNNIDWYENMNIIQFMRNIAKHFKLQQMLTKDSVRSRLDNQTGMTLTEFLYQTLQAYDFLYLAAQHNCLLQIGGSDQWGNITAGINLIRKRLDQDVYGLTVPLMLSSSGMKIGKSTGGNGVWLSPDKTTPFQLYQSLLNTPDADVRKMLRWVSLVPLAQIDDPTLRPIEAQQLLAESVTRMVHGEQGVEKAKRTTQILFDGDIDKLPFEEIRNGIPGIPELKLAEADRYNVSLVDLVCRALPDETRSSARRLIKAGAVTVNGCVPKEGKPLQPHGNAFILRIGKHRHALIRMVAD</sequence>
<dbReference type="SUPFAM" id="SSF55174">
    <property type="entry name" value="Alpha-L RNA-binding motif"/>
    <property type="match status" value="1"/>
</dbReference>
<dbReference type="PANTHER" id="PTHR11766:SF0">
    <property type="entry name" value="TYROSINE--TRNA LIGASE, MITOCHONDRIAL"/>
    <property type="match status" value="1"/>
</dbReference>
<dbReference type="InterPro" id="IPR001412">
    <property type="entry name" value="aa-tRNA-synth_I_CS"/>
</dbReference>
<evidence type="ECO:0000256" key="6">
    <source>
        <dbReference type="ARBA" id="ARBA00023146"/>
    </source>
</evidence>
<keyword evidence="9" id="KW-0694">RNA-binding</keyword>
<reference evidence="13 15" key="2">
    <citation type="submission" date="2018-03" db="EMBL/GenBank/DDBJ databases">
        <authorList>
            <person name="Fogelqvist J."/>
        </authorList>
    </citation>
    <scope>NUCLEOTIDE SEQUENCE [LARGE SCALE GENOMIC DNA]</scope>
</reference>
<dbReference type="CDD" id="cd00165">
    <property type="entry name" value="S4"/>
    <property type="match status" value="1"/>
</dbReference>
<dbReference type="InterPro" id="IPR024088">
    <property type="entry name" value="Tyr-tRNA-ligase_bac-type"/>
</dbReference>
<dbReference type="GO" id="GO:0006437">
    <property type="term" value="P:tyrosyl-tRNA aminoacylation"/>
    <property type="evidence" value="ECO:0007669"/>
    <property type="project" value="InterPro"/>
</dbReference>
<evidence type="ECO:0000256" key="1">
    <source>
        <dbReference type="ARBA" id="ARBA00013160"/>
    </source>
</evidence>
<dbReference type="GO" id="GO:0005524">
    <property type="term" value="F:ATP binding"/>
    <property type="evidence" value="ECO:0007669"/>
    <property type="project" value="UniProtKB-KW"/>
</dbReference>
<evidence type="ECO:0000256" key="9">
    <source>
        <dbReference type="PROSITE-ProRule" id="PRU00182"/>
    </source>
</evidence>
<evidence type="ECO:0000256" key="7">
    <source>
        <dbReference type="ARBA" id="ARBA00033323"/>
    </source>
</evidence>
<dbReference type="EMBL" id="CDSF01000155">
    <property type="protein sequence ID" value="CEP03707.1"/>
    <property type="molecule type" value="Genomic_DNA"/>
</dbReference>
<dbReference type="PROSITE" id="PS50889">
    <property type="entry name" value="S4"/>
    <property type="match status" value="1"/>
</dbReference>
<dbReference type="GO" id="GO:0004831">
    <property type="term" value="F:tyrosine-tRNA ligase activity"/>
    <property type="evidence" value="ECO:0007669"/>
    <property type="project" value="UniProtKB-EC"/>
</dbReference>
<dbReference type="NCBIfam" id="TIGR00234">
    <property type="entry name" value="tyrS"/>
    <property type="match status" value="1"/>
</dbReference>
<evidence type="ECO:0000256" key="3">
    <source>
        <dbReference type="ARBA" id="ARBA00022741"/>
    </source>
</evidence>
<dbReference type="InterPro" id="IPR036986">
    <property type="entry name" value="S4_RNA-bd_sf"/>
</dbReference>
<evidence type="ECO:0000256" key="4">
    <source>
        <dbReference type="ARBA" id="ARBA00022840"/>
    </source>
</evidence>
<comment type="catalytic activity">
    <reaction evidence="8 10">
        <text>tRNA(Tyr) + L-tyrosine + ATP = L-tyrosyl-tRNA(Tyr) + AMP + diphosphate + H(+)</text>
        <dbReference type="Rhea" id="RHEA:10220"/>
        <dbReference type="Rhea" id="RHEA-COMP:9706"/>
        <dbReference type="Rhea" id="RHEA-COMP:9707"/>
        <dbReference type="ChEBI" id="CHEBI:15378"/>
        <dbReference type="ChEBI" id="CHEBI:30616"/>
        <dbReference type="ChEBI" id="CHEBI:33019"/>
        <dbReference type="ChEBI" id="CHEBI:58315"/>
        <dbReference type="ChEBI" id="CHEBI:78442"/>
        <dbReference type="ChEBI" id="CHEBI:78536"/>
        <dbReference type="ChEBI" id="CHEBI:456215"/>
        <dbReference type="EC" id="6.1.1.1"/>
    </reaction>
</comment>
<geneLocation type="mitochondrion" evidence="13"/>
<feature type="domain" description="RNA-binding S4" evidence="11">
    <location>
        <begin position="407"/>
        <end position="436"/>
    </location>
</feature>
<dbReference type="PROSITE" id="PS00178">
    <property type="entry name" value="AA_TRNA_LIGASE_I"/>
    <property type="match status" value="1"/>
</dbReference>
<evidence type="ECO:0000313" key="12">
    <source>
        <dbReference type="EMBL" id="CEP03707.1"/>
    </source>
</evidence>
<dbReference type="GO" id="GO:0005829">
    <property type="term" value="C:cytosol"/>
    <property type="evidence" value="ECO:0007669"/>
    <property type="project" value="TreeGrafter"/>
</dbReference>
<evidence type="ECO:0000313" key="15">
    <source>
        <dbReference type="Proteomes" id="UP000290189"/>
    </source>
</evidence>
<dbReference type="AlphaFoldDB" id="A0A0G4J885"/>
<dbReference type="Pfam" id="PF00579">
    <property type="entry name" value="tRNA-synt_1b"/>
    <property type="match status" value="1"/>
</dbReference>
<reference evidence="12 14" key="1">
    <citation type="submission" date="2015-02" db="EMBL/GenBank/DDBJ databases">
        <authorList>
            <person name="Chooi Y.-H."/>
        </authorList>
    </citation>
    <scope>NUCLEOTIDE SEQUENCE [LARGE SCALE GENOMIC DNA]</scope>
    <source>
        <strain evidence="12">E3</strain>
    </source>
</reference>
<dbReference type="InterPro" id="IPR024107">
    <property type="entry name" value="Tyr-tRNA-ligase_bac_1"/>
</dbReference>
<keyword evidence="13" id="KW-0496">Mitochondrion</keyword>
<dbReference type="Gene3D" id="3.40.50.620">
    <property type="entry name" value="HUPs"/>
    <property type="match status" value="1"/>
</dbReference>
<dbReference type="Proteomes" id="UP000039324">
    <property type="component" value="Unassembled WGS sequence"/>
</dbReference>
<dbReference type="InterPro" id="IPR002305">
    <property type="entry name" value="aa-tRNA-synth_Ic"/>
</dbReference>
<evidence type="ECO:0000256" key="2">
    <source>
        <dbReference type="ARBA" id="ARBA00022598"/>
    </source>
</evidence>
<dbReference type="InterPro" id="IPR002307">
    <property type="entry name" value="Tyr-tRNA-ligase"/>
</dbReference>
<evidence type="ECO:0000256" key="8">
    <source>
        <dbReference type="ARBA" id="ARBA00048248"/>
    </source>
</evidence>
<evidence type="ECO:0000313" key="14">
    <source>
        <dbReference type="Proteomes" id="UP000039324"/>
    </source>
</evidence>
<evidence type="ECO:0000256" key="5">
    <source>
        <dbReference type="ARBA" id="ARBA00022917"/>
    </source>
</evidence>
<dbReference type="Gene3D" id="3.10.290.10">
    <property type="entry name" value="RNA-binding S4 domain"/>
    <property type="match status" value="1"/>
</dbReference>
<dbReference type="EMBL" id="OVEO01000012">
    <property type="protein sequence ID" value="SPQ99670.1"/>
    <property type="molecule type" value="Genomic_DNA"/>
</dbReference>
<evidence type="ECO:0000313" key="13">
    <source>
        <dbReference type="EMBL" id="SPQ99670.1"/>
    </source>
</evidence>
<dbReference type="SUPFAM" id="SSF52374">
    <property type="entry name" value="Nucleotidylyl transferase"/>
    <property type="match status" value="1"/>
</dbReference>
<dbReference type="STRING" id="37360.A0A0G4J885"/>
<dbReference type="CDD" id="cd00805">
    <property type="entry name" value="TyrRS_core"/>
    <property type="match status" value="1"/>
</dbReference>
<dbReference type="EC" id="6.1.1.1" evidence="1 10"/>
<keyword evidence="3 10" id="KW-0547">Nucleotide-binding</keyword>
<dbReference type="Gene3D" id="1.10.240.10">
    <property type="entry name" value="Tyrosyl-Transfer RNA Synthetase"/>
    <property type="match status" value="1"/>
</dbReference>
<protein>
    <recommendedName>
        <fullName evidence="1 10">Tyrosine--tRNA ligase</fullName>
        <ecNumber evidence="1 10">6.1.1.1</ecNumber>
    </recommendedName>
    <alternativeName>
        <fullName evidence="7 10">Tyrosyl-tRNA synthetase</fullName>
    </alternativeName>
</protein>
<keyword evidence="4 10" id="KW-0067">ATP-binding</keyword>
<dbReference type="PANTHER" id="PTHR11766">
    <property type="entry name" value="TYROSYL-TRNA SYNTHETASE"/>
    <property type="match status" value="1"/>
</dbReference>
<proteinExistence type="inferred from homology"/>
<evidence type="ECO:0000259" key="11">
    <source>
        <dbReference type="Pfam" id="PF01479"/>
    </source>
</evidence>
<keyword evidence="2 10" id="KW-0436">Ligase</keyword>
<keyword evidence="5 10" id="KW-0648">Protein biosynthesis</keyword>